<dbReference type="AlphaFoldDB" id="A0A381WMN9"/>
<protein>
    <submittedName>
        <fullName evidence="1">Uncharacterized protein</fullName>
    </submittedName>
</protein>
<sequence>MIRTESCTGLGGSTQRLHQKEIGMIVLIVEYQEGGQDEDPDPTRKGSR</sequence>
<dbReference type="EMBL" id="UINC01012130">
    <property type="protein sequence ID" value="SVA53143.1"/>
    <property type="molecule type" value="Genomic_DNA"/>
</dbReference>
<evidence type="ECO:0000313" key="1">
    <source>
        <dbReference type="EMBL" id="SVA53143.1"/>
    </source>
</evidence>
<organism evidence="1">
    <name type="scientific">marine metagenome</name>
    <dbReference type="NCBI Taxonomy" id="408172"/>
    <lineage>
        <taxon>unclassified sequences</taxon>
        <taxon>metagenomes</taxon>
        <taxon>ecological metagenomes</taxon>
    </lineage>
</organism>
<accession>A0A381WMN9</accession>
<name>A0A381WMN9_9ZZZZ</name>
<proteinExistence type="predicted"/>
<reference evidence="1" key="1">
    <citation type="submission" date="2018-05" db="EMBL/GenBank/DDBJ databases">
        <authorList>
            <person name="Lanie J.A."/>
            <person name="Ng W.-L."/>
            <person name="Kazmierczak K.M."/>
            <person name="Andrzejewski T.M."/>
            <person name="Davidsen T.M."/>
            <person name="Wayne K.J."/>
            <person name="Tettelin H."/>
            <person name="Glass J.I."/>
            <person name="Rusch D."/>
            <person name="Podicherti R."/>
            <person name="Tsui H.-C.T."/>
            <person name="Winkler M.E."/>
        </authorList>
    </citation>
    <scope>NUCLEOTIDE SEQUENCE</scope>
</reference>
<gene>
    <name evidence="1" type="ORF">METZ01_LOCUS105997</name>
</gene>